<evidence type="ECO:0000259" key="1">
    <source>
        <dbReference type="PROSITE" id="PS51186"/>
    </source>
</evidence>
<gene>
    <name evidence="2" type="ORF">SAMN05421594_4840</name>
</gene>
<dbReference type="OrthoDB" id="9795199at2"/>
<evidence type="ECO:0000313" key="3">
    <source>
        <dbReference type="Proteomes" id="UP000198769"/>
    </source>
</evidence>
<organism evidence="2 3">
    <name type="scientific">Chryseobacterium oleae</name>
    <dbReference type="NCBI Taxonomy" id="491207"/>
    <lineage>
        <taxon>Bacteria</taxon>
        <taxon>Pseudomonadati</taxon>
        <taxon>Bacteroidota</taxon>
        <taxon>Flavobacteriia</taxon>
        <taxon>Flavobacteriales</taxon>
        <taxon>Weeksellaceae</taxon>
        <taxon>Chryseobacterium group</taxon>
        <taxon>Chryseobacterium</taxon>
    </lineage>
</organism>
<dbReference type="PROSITE" id="PS51186">
    <property type="entry name" value="GNAT"/>
    <property type="match status" value="1"/>
</dbReference>
<dbReference type="RefSeq" id="WP_090027790.1">
    <property type="nucleotide sequence ID" value="NZ_FOVD01000012.1"/>
</dbReference>
<dbReference type="PANTHER" id="PTHR43610:SF1">
    <property type="entry name" value="N-ACETYLTRANSFERASE DOMAIN-CONTAINING PROTEIN"/>
    <property type="match status" value="1"/>
</dbReference>
<dbReference type="InterPro" id="IPR000182">
    <property type="entry name" value="GNAT_dom"/>
</dbReference>
<dbReference type="InterPro" id="IPR016181">
    <property type="entry name" value="Acyl_CoA_acyltransferase"/>
</dbReference>
<reference evidence="3" key="1">
    <citation type="submission" date="2016-10" db="EMBL/GenBank/DDBJ databases">
        <authorList>
            <person name="Varghese N."/>
            <person name="Submissions S."/>
        </authorList>
    </citation>
    <scope>NUCLEOTIDE SEQUENCE [LARGE SCALE GENOMIC DNA]</scope>
    <source>
        <strain evidence="3">DSM 25575</strain>
    </source>
</reference>
<proteinExistence type="predicted"/>
<name>A0A1I5D6R2_CHROL</name>
<sequence length="179" mass="20977">MNFNIQPILENEKVRLLPLEKEDFEALYALASDPKIWEQHPQKNRWKKEEFEKFFEGAMVSKGAFKMIDKETGKMIGSTRFYDYNEEEDIIFIGYTFFTREYWGTGINPSVKSLMMNYILQFVSKVGFHVGAHNIRSQIAVGRIGGEKTAEQEIAYFGESPQINFIYEITKNKWESMNL</sequence>
<dbReference type="Pfam" id="PF13302">
    <property type="entry name" value="Acetyltransf_3"/>
    <property type="match status" value="1"/>
</dbReference>
<protein>
    <submittedName>
        <fullName evidence="2">Protein N-acetyltransferase, RimJ/RimL family</fullName>
    </submittedName>
</protein>
<dbReference type="Gene3D" id="3.40.630.30">
    <property type="match status" value="1"/>
</dbReference>
<dbReference type="SUPFAM" id="SSF55729">
    <property type="entry name" value="Acyl-CoA N-acyltransferases (Nat)"/>
    <property type="match status" value="1"/>
</dbReference>
<keyword evidence="2" id="KW-0808">Transferase</keyword>
<feature type="domain" description="N-acetyltransferase" evidence="1">
    <location>
        <begin position="14"/>
        <end position="179"/>
    </location>
</feature>
<evidence type="ECO:0000313" key="2">
    <source>
        <dbReference type="EMBL" id="SFN94938.1"/>
    </source>
</evidence>
<dbReference type="PANTHER" id="PTHR43610">
    <property type="entry name" value="BLL6696 PROTEIN"/>
    <property type="match status" value="1"/>
</dbReference>
<dbReference type="Proteomes" id="UP000198769">
    <property type="component" value="Unassembled WGS sequence"/>
</dbReference>
<accession>A0A1I5D6R2</accession>
<keyword evidence="3" id="KW-1185">Reference proteome</keyword>
<dbReference type="AlphaFoldDB" id="A0A1I5D6R2"/>
<dbReference type="EMBL" id="FOVD01000012">
    <property type="protein sequence ID" value="SFN94938.1"/>
    <property type="molecule type" value="Genomic_DNA"/>
</dbReference>
<dbReference type="GO" id="GO:0016747">
    <property type="term" value="F:acyltransferase activity, transferring groups other than amino-acyl groups"/>
    <property type="evidence" value="ECO:0007669"/>
    <property type="project" value="InterPro"/>
</dbReference>